<dbReference type="RefSeq" id="WP_167230200.1">
    <property type="nucleotide sequence ID" value="NZ_JAAQPH010000027.1"/>
</dbReference>
<evidence type="ECO:0000259" key="3">
    <source>
        <dbReference type="Pfam" id="PF12849"/>
    </source>
</evidence>
<dbReference type="InterPro" id="IPR050811">
    <property type="entry name" value="Phosphate_ABC_transporter"/>
</dbReference>
<dbReference type="EMBL" id="JAAQPH010000027">
    <property type="protein sequence ID" value="NIA71877.1"/>
    <property type="molecule type" value="Genomic_DNA"/>
</dbReference>
<dbReference type="Proteomes" id="UP000761264">
    <property type="component" value="Unassembled WGS sequence"/>
</dbReference>
<accession>A0A967KCT9</accession>
<dbReference type="Pfam" id="PF12849">
    <property type="entry name" value="PBP_like_2"/>
    <property type="match status" value="1"/>
</dbReference>
<dbReference type="Gene3D" id="3.40.190.10">
    <property type="entry name" value="Periplasmic binding protein-like II"/>
    <property type="match status" value="2"/>
</dbReference>
<dbReference type="PANTHER" id="PTHR30570:SF1">
    <property type="entry name" value="PHOSPHATE-BINDING PROTEIN PSTS"/>
    <property type="match status" value="1"/>
</dbReference>
<evidence type="ECO:0000256" key="1">
    <source>
        <dbReference type="ARBA" id="ARBA00022729"/>
    </source>
</evidence>
<evidence type="ECO:0000256" key="2">
    <source>
        <dbReference type="SAM" id="SignalP"/>
    </source>
</evidence>
<feature type="signal peptide" evidence="2">
    <location>
        <begin position="1"/>
        <end position="31"/>
    </location>
</feature>
<sequence length="279" mass="29594">MWGLPDFSILRTSLALAALLSAGFAVPPAEAAGGPVRIGGTGSSIGQMTRMAEAFVEQHPDIAVEVLPSLGSSGGIRALVDGVIDIAVAARPLKPDEAAQRLEAAPLSRTPIVMVSSYPQSQSIAADDLARIYANPGTRWPDGTPLRIILRPKSDSDSAFLRERFEGMEAALKEARSRPEVPVATTDQENIALASQVAGSLTIASLAQVISEQASVTIMPFDGMTPSLETLESGRYPFYKEMTIITREDSSEAVGSFIAFIGSERGRQVLRDTGSLPLR</sequence>
<reference evidence="4" key="1">
    <citation type="submission" date="2020-03" db="EMBL/GenBank/DDBJ databases">
        <title>Genome of Pelagibius litoralis DSM 21314T.</title>
        <authorList>
            <person name="Wang G."/>
        </authorList>
    </citation>
    <scope>NUCLEOTIDE SEQUENCE</scope>
    <source>
        <strain evidence="4">DSM 21314</strain>
    </source>
</reference>
<dbReference type="SUPFAM" id="SSF53850">
    <property type="entry name" value="Periplasmic binding protein-like II"/>
    <property type="match status" value="1"/>
</dbReference>
<keyword evidence="5" id="KW-1185">Reference proteome</keyword>
<feature type="domain" description="PBP" evidence="3">
    <location>
        <begin position="28"/>
        <end position="264"/>
    </location>
</feature>
<name>A0A967KCT9_9PROT</name>
<proteinExistence type="predicted"/>
<feature type="chain" id="PRO_5036684412" evidence="2">
    <location>
        <begin position="32"/>
        <end position="279"/>
    </location>
</feature>
<keyword evidence="1 2" id="KW-0732">Signal</keyword>
<protein>
    <submittedName>
        <fullName evidence="4">Solute-binding protein</fullName>
    </submittedName>
</protein>
<evidence type="ECO:0000313" key="5">
    <source>
        <dbReference type="Proteomes" id="UP000761264"/>
    </source>
</evidence>
<organism evidence="4 5">
    <name type="scientific">Pelagibius litoralis</name>
    <dbReference type="NCBI Taxonomy" id="374515"/>
    <lineage>
        <taxon>Bacteria</taxon>
        <taxon>Pseudomonadati</taxon>
        <taxon>Pseudomonadota</taxon>
        <taxon>Alphaproteobacteria</taxon>
        <taxon>Rhodospirillales</taxon>
        <taxon>Rhodovibrionaceae</taxon>
        <taxon>Pelagibius</taxon>
    </lineage>
</organism>
<gene>
    <name evidence="4" type="ORF">HBA54_25085</name>
</gene>
<comment type="caution">
    <text evidence="4">The sequence shown here is derived from an EMBL/GenBank/DDBJ whole genome shotgun (WGS) entry which is preliminary data.</text>
</comment>
<dbReference type="InterPro" id="IPR024370">
    <property type="entry name" value="PBP_domain"/>
</dbReference>
<dbReference type="PANTHER" id="PTHR30570">
    <property type="entry name" value="PERIPLASMIC PHOSPHATE BINDING COMPONENT OF PHOSPHATE ABC TRANSPORTER"/>
    <property type="match status" value="1"/>
</dbReference>
<dbReference type="AlphaFoldDB" id="A0A967KCT9"/>
<evidence type="ECO:0000313" key="4">
    <source>
        <dbReference type="EMBL" id="NIA71877.1"/>
    </source>
</evidence>